<organism evidence="3 4">
    <name type="scientific">Spinactinospora alkalitolerans</name>
    <dbReference type="NCBI Taxonomy" id="687207"/>
    <lineage>
        <taxon>Bacteria</taxon>
        <taxon>Bacillati</taxon>
        <taxon>Actinomycetota</taxon>
        <taxon>Actinomycetes</taxon>
        <taxon>Streptosporangiales</taxon>
        <taxon>Nocardiopsidaceae</taxon>
        <taxon>Spinactinospora</taxon>
    </lineage>
</organism>
<evidence type="ECO:0000313" key="4">
    <source>
        <dbReference type="Proteomes" id="UP000589036"/>
    </source>
</evidence>
<gene>
    <name evidence="3" type="ORF">HDA32_003707</name>
</gene>
<evidence type="ECO:0000256" key="1">
    <source>
        <dbReference type="SAM" id="MobiDB-lite"/>
    </source>
</evidence>
<dbReference type="Pfam" id="PF04149">
    <property type="entry name" value="DUF397"/>
    <property type="match status" value="1"/>
</dbReference>
<protein>
    <recommendedName>
        <fullName evidence="2">DUF397 domain-containing protein</fullName>
    </recommendedName>
</protein>
<feature type="domain" description="DUF397" evidence="2">
    <location>
        <begin position="37"/>
        <end position="90"/>
    </location>
</feature>
<comment type="caution">
    <text evidence="3">The sequence shown here is derived from an EMBL/GenBank/DDBJ whole genome shotgun (WGS) entry which is preliminary data.</text>
</comment>
<evidence type="ECO:0000313" key="3">
    <source>
        <dbReference type="EMBL" id="NYE48587.1"/>
    </source>
</evidence>
<dbReference type="Proteomes" id="UP000589036">
    <property type="component" value="Unassembled WGS sequence"/>
</dbReference>
<dbReference type="InterPro" id="IPR007278">
    <property type="entry name" value="DUF397"/>
</dbReference>
<reference evidence="3 4" key="1">
    <citation type="submission" date="2020-07" db="EMBL/GenBank/DDBJ databases">
        <title>Sequencing the genomes of 1000 actinobacteria strains.</title>
        <authorList>
            <person name="Klenk H.-P."/>
        </authorList>
    </citation>
    <scope>NUCLEOTIDE SEQUENCE [LARGE SCALE GENOMIC DNA]</scope>
    <source>
        <strain evidence="3 4">CXB654</strain>
    </source>
</reference>
<evidence type="ECO:0000259" key="2">
    <source>
        <dbReference type="Pfam" id="PF04149"/>
    </source>
</evidence>
<keyword evidence="4" id="KW-1185">Reference proteome</keyword>
<feature type="region of interest" description="Disordered" evidence="1">
    <location>
        <begin position="1"/>
        <end position="34"/>
    </location>
</feature>
<sequence>MTYDETPEDPFWAMPKCGPVNGPEPAARATERMRPGEWVKSSYSQPSGGNCLETARLDAATWGMRDSRDRTGPHLELNRDAWLAFIATVRRDGWD</sequence>
<proteinExistence type="predicted"/>
<dbReference type="AlphaFoldDB" id="A0A852TZ53"/>
<name>A0A852TZ53_9ACTN</name>
<dbReference type="RefSeq" id="WP_246334410.1">
    <property type="nucleotide sequence ID" value="NZ_BAAAYY010000036.1"/>
</dbReference>
<dbReference type="EMBL" id="JACCCC010000001">
    <property type="protein sequence ID" value="NYE48587.1"/>
    <property type="molecule type" value="Genomic_DNA"/>
</dbReference>
<accession>A0A852TZ53</accession>